<evidence type="ECO:0000256" key="1">
    <source>
        <dbReference type="SAM" id="SignalP"/>
    </source>
</evidence>
<gene>
    <name evidence="2" type="ORF">N2K84_09870</name>
</gene>
<dbReference type="RefSeq" id="WP_282591638.1">
    <property type="nucleotide sequence ID" value="NZ_JAPAAF010000011.1"/>
</dbReference>
<keyword evidence="1" id="KW-0732">Signal</keyword>
<comment type="caution">
    <text evidence="2">The sequence shown here is derived from an EMBL/GenBank/DDBJ whole genome shotgun (WGS) entry which is preliminary data.</text>
</comment>
<dbReference type="InterPro" id="IPR021428">
    <property type="entry name" value="DUF3078"/>
</dbReference>
<evidence type="ECO:0000313" key="3">
    <source>
        <dbReference type="Proteomes" id="UP001163821"/>
    </source>
</evidence>
<dbReference type="EMBL" id="JAPAAF010000011">
    <property type="protein sequence ID" value="MCW0483036.1"/>
    <property type="molecule type" value="Genomic_DNA"/>
</dbReference>
<organism evidence="2 3">
    <name type="scientific">Gaoshiqia sediminis</name>
    <dbReference type="NCBI Taxonomy" id="2986998"/>
    <lineage>
        <taxon>Bacteria</taxon>
        <taxon>Pseudomonadati</taxon>
        <taxon>Bacteroidota</taxon>
        <taxon>Bacteroidia</taxon>
        <taxon>Marinilabiliales</taxon>
        <taxon>Prolixibacteraceae</taxon>
        <taxon>Gaoshiqia</taxon>
    </lineage>
</organism>
<dbReference type="Pfam" id="PF11276">
    <property type="entry name" value="DUF3078"/>
    <property type="match status" value="1"/>
</dbReference>
<sequence>MNYRFLLLGIFFAFSSQILTASSPADKRKETVAVDSVKVGVNYLKYFLGEQGNWYPYDPELARSLRGLVNFVEDEKIDTILHKLGRYQHSEQPYFYRRADQVSDSLFVSGFMSQSELTERLKRIDRSVRNSIVKDQIPVPEQLLENLDSKVDLLDQEDAEWLLETQQVKIPDSLTMYNVIPDSIMSNPSDFRRIQRLDSTKRALLEQARMDFNNRVLTNYVDSVTAAYREEYISEYSKKIQREFADSIRTQNRLRLVHYNDSVMAAVNDSIARVVEILTNYAANDSTSLLVTNSDHSTAHLWLRDNDHNYTRLFIKNEQNDSLSVRIENTGKNSLRLLIDDGVTLSRFAQKQTKEFDFNNLLSEGKLQKVEKRFAVITPWNMGGDGTVGFTQTYLSNWKKGGQSALSTLVVLRGYANYSSKKLKWENSAEIRNGWLKSSEDKIQKNDDKFEITSRLGLSAFKKWYYSTEIDFQTQLFNGYKYPDRDNLISGFLSPAKTMIKFGLDYKPNKDFSLFISPLTAKIVSVRDTARIDVTKYGIEAGKKRYWEPGLNADLKLKKDITPDITYELKYKMFVNYTDPASFDIDWENNVVMKLNDYINMRVLLHFIYDANVTFPTDKIDLEGNTIYKPKLQFKEFITIGFSYKLNKQVYRRQKLK</sequence>
<dbReference type="AlphaFoldDB" id="A0AA41Y3Z9"/>
<evidence type="ECO:0000313" key="2">
    <source>
        <dbReference type="EMBL" id="MCW0483036.1"/>
    </source>
</evidence>
<dbReference type="Proteomes" id="UP001163821">
    <property type="component" value="Unassembled WGS sequence"/>
</dbReference>
<keyword evidence="3" id="KW-1185">Reference proteome</keyword>
<name>A0AA41Y3Z9_9BACT</name>
<reference evidence="2" key="1">
    <citation type="submission" date="2022-10" db="EMBL/GenBank/DDBJ databases">
        <title>Gaoshiqiia sediminis gen. nov., sp. nov., isolated from coastal sediment.</title>
        <authorList>
            <person name="Yu W.X."/>
            <person name="Mu D.S."/>
            <person name="Du J.Z."/>
            <person name="Liang Y.Q."/>
        </authorList>
    </citation>
    <scope>NUCLEOTIDE SEQUENCE</scope>
    <source>
        <strain evidence="2">A06</strain>
    </source>
</reference>
<proteinExistence type="predicted"/>
<protein>
    <submittedName>
        <fullName evidence="2">DUF3078 domain-containing protein</fullName>
    </submittedName>
</protein>
<feature type="signal peptide" evidence="1">
    <location>
        <begin position="1"/>
        <end position="21"/>
    </location>
</feature>
<feature type="chain" id="PRO_5041456209" evidence="1">
    <location>
        <begin position="22"/>
        <end position="657"/>
    </location>
</feature>
<accession>A0AA41Y3Z9</accession>